<dbReference type="SUPFAM" id="SSF51905">
    <property type="entry name" value="FAD/NAD(P)-binding domain"/>
    <property type="match status" value="3"/>
</dbReference>
<accession>A0A8K0L4Q5</accession>
<name>A0A8K0L4Q5_9PEZI</name>
<dbReference type="PANTHER" id="PTHR43098">
    <property type="entry name" value="L-ORNITHINE N(5)-MONOOXYGENASE-RELATED"/>
    <property type="match status" value="1"/>
</dbReference>
<dbReference type="Pfam" id="PF07992">
    <property type="entry name" value="Pyr_redox_2"/>
    <property type="match status" value="1"/>
</dbReference>
<dbReference type="InterPro" id="IPR036188">
    <property type="entry name" value="FAD/NAD-bd_sf"/>
</dbReference>
<feature type="domain" description="FAD/NAD(P)-binding" evidence="5">
    <location>
        <begin position="23"/>
        <end position="226"/>
    </location>
</feature>
<comment type="caution">
    <text evidence="6">The sequence shown here is derived from an EMBL/GenBank/DDBJ whole genome shotgun (WGS) entry which is preliminary data.</text>
</comment>
<dbReference type="GO" id="GO:0016491">
    <property type="term" value="F:oxidoreductase activity"/>
    <property type="evidence" value="ECO:0007669"/>
    <property type="project" value="UniProtKB-KW"/>
</dbReference>
<keyword evidence="3" id="KW-0521">NADP</keyword>
<keyword evidence="4" id="KW-0560">Oxidoreductase</keyword>
<dbReference type="PANTHER" id="PTHR43098:SF5">
    <property type="entry name" value="DUAL-FUNCTIONAL MONOOXYGENASE_METHYLTRANSFERASE PSOF"/>
    <property type="match status" value="1"/>
</dbReference>
<organism evidence="6 7">
    <name type="scientific">Elsinoe batatas</name>
    <dbReference type="NCBI Taxonomy" id="2601811"/>
    <lineage>
        <taxon>Eukaryota</taxon>
        <taxon>Fungi</taxon>
        <taxon>Dikarya</taxon>
        <taxon>Ascomycota</taxon>
        <taxon>Pezizomycotina</taxon>
        <taxon>Dothideomycetes</taxon>
        <taxon>Dothideomycetidae</taxon>
        <taxon>Myriangiales</taxon>
        <taxon>Elsinoaceae</taxon>
        <taxon>Elsinoe</taxon>
    </lineage>
</organism>
<reference evidence="6" key="1">
    <citation type="submission" date="2021-07" db="EMBL/GenBank/DDBJ databases">
        <title>Elsinoe batatas strain:CRI-CJ2 Genome sequencing and assembly.</title>
        <authorList>
            <person name="Huang L."/>
        </authorList>
    </citation>
    <scope>NUCLEOTIDE SEQUENCE</scope>
    <source>
        <strain evidence="6">CRI-CJ2</strain>
    </source>
</reference>
<dbReference type="EMBL" id="JAESVG020000003">
    <property type="protein sequence ID" value="KAG8628947.1"/>
    <property type="molecule type" value="Genomic_DNA"/>
</dbReference>
<evidence type="ECO:0000256" key="1">
    <source>
        <dbReference type="ARBA" id="ARBA00022630"/>
    </source>
</evidence>
<proteinExistence type="predicted"/>
<keyword evidence="1" id="KW-0285">Flavoprotein</keyword>
<keyword evidence="2" id="KW-0274">FAD</keyword>
<protein>
    <recommendedName>
        <fullName evidence="5">FAD/NAD(P)-binding domain-containing protein</fullName>
    </recommendedName>
</protein>
<evidence type="ECO:0000313" key="6">
    <source>
        <dbReference type="EMBL" id="KAG8628947.1"/>
    </source>
</evidence>
<evidence type="ECO:0000256" key="2">
    <source>
        <dbReference type="ARBA" id="ARBA00022827"/>
    </source>
</evidence>
<dbReference type="InterPro" id="IPR023753">
    <property type="entry name" value="FAD/NAD-binding_dom"/>
</dbReference>
<sequence length="499" mass="55741">MTAVARGEELTRQLSKTNGAIDYDVLTIGSGLSGIYALYKARQDALRARVIKAGSGEGGTWYWYTHLLGTATQEWSEHFAAQPETLRYIQYIVQRFDLRRDIQFDTRSKSAHFQAESNSWLLTDDCSRVYTSRYIVTAIGLLNEPTLPNIPGAASFRGNSFHTSRWPNTPVDLAGKRVGIIGTGATGIQVIQTIYKTVSSLTIFQRTANWTAPMHNSPISGEEMDSIRRSYPSIFAKCASSPSGFVHSFILRRTADIPPAEREQIWESLPNSAASPNESKIRARIDTPSIADKLIPRDHGFGTRRVPLESEYYEAFNASHVELVDLHTNPILTIHESGIKTQDKSFDLDIIIYATGFDAIIGSFDAIDVRGVDGVKLRDTWEPSIHTYLGMAVHGFPNMFMSLGPHQALGNMPRTIEPNVGWFMDLIKCCGDREMVRVEATEEAERGWTEHVVELDGKLLGSQVDSWTTGVVRYGGSVVEYRRRIEEVKRSGYEGFVMS</sequence>
<evidence type="ECO:0000256" key="3">
    <source>
        <dbReference type="ARBA" id="ARBA00022857"/>
    </source>
</evidence>
<dbReference type="OrthoDB" id="66881at2759"/>
<dbReference type="Proteomes" id="UP000809789">
    <property type="component" value="Unassembled WGS sequence"/>
</dbReference>
<dbReference type="InterPro" id="IPR050775">
    <property type="entry name" value="FAD-binding_Monooxygenases"/>
</dbReference>
<evidence type="ECO:0000313" key="7">
    <source>
        <dbReference type="Proteomes" id="UP000809789"/>
    </source>
</evidence>
<dbReference type="AlphaFoldDB" id="A0A8K0L4Q5"/>
<evidence type="ECO:0000256" key="4">
    <source>
        <dbReference type="ARBA" id="ARBA00023002"/>
    </source>
</evidence>
<gene>
    <name evidence="6" type="ORF">KVT40_002812</name>
</gene>
<evidence type="ECO:0000259" key="5">
    <source>
        <dbReference type="Pfam" id="PF07992"/>
    </source>
</evidence>
<dbReference type="Gene3D" id="3.50.50.60">
    <property type="entry name" value="FAD/NAD(P)-binding domain"/>
    <property type="match status" value="2"/>
</dbReference>
<keyword evidence="7" id="KW-1185">Reference proteome</keyword>